<dbReference type="AlphaFoldDB" id="A0A1H0RBP7"/>
<evidence type="ECO:0000313" key="3">
    <source>
        <dbReference type="Proteomes" id="UP000183816"/>
    </source>
</evidence>
<name>A0A1H0RBP7_STREI</name>
<proteinExistence type="predicted"/>
<organism evidence="2 3">
    <name type="scientific">Streptococcus equinus</name>
    <name type="common">Streptococcus bovis</name>
    <dbReference type="NCBI Taxonomy" id="1335"/>
    <lineage>
        <taxon>Bacteria</taxon>
        <taxon>Bacillati</taxon>
        <taxon>Bacillota</taxon>
        <taxon>Bacilli</taxon>
        <taxon>Lactobacillales</taxon>
        <taxon>Streptococcaceae</taxon>
        <taxon>Streptococcus</taxon>
    </lineage>
</organism>
<dbReference type="EMBL" id="FNJK01000012">
    <property type="protein sequence ID" value="SDP26861.1"/>
    <property type="molecule type" value="Genomic_DNA"/>
</dbReference>
<keyword evidence="1" id="KW-0812">Transmembrane</keyword>
<sequence>MFNNISKKISKMSTENIQNYQFRIKLLMFLLTIIYIIGTFFLLSKDMMFVFWLLTIAMVTFIFFYPFIAAAITKEVYMILTDALFPEPYLKALDEISSYKYQGR</sequence>
<evidence type="ECO:0000313" key="2">
    <source>
        <dbReference type="EMBL" id="SDP26861.1"/>
    </source>
</evidence>
<accession>A0A1H0RBP7</accession>
<feature type="transmembrane region" description="Helical" evidence="1">
    <location>
        <begin position="20"/>
        <end position="43"/>
    </location>
</feature>
<protein>
    <submittedName>
        <fullName evidence="2">Uncharacterized protein</fullName>
    </submittedName>
</protein>
<keyword evidence="1" id="KW-0472">Membrane</keyword>
<reference evidence="2 3" key="1">
    <citation type="submission" date="2016-10" db="EMBL/GenBank/DDBJ databases">
        <authorList>
            <person name="de Groot N.N."/>
        </authorList>
    </citation>
    <scope>NUCLEOTIDE SEQUENCE [LARGE SCALE GENOMIC DNA]</scope>
    <source>
        <strain evidence="2 3">Sb04</strain>
    </source>
</reference>
<dbReference type="Proteomes" id="UP000183816">
    <property type="component" value="Unassembled WGS sequence"/>
</dbReference>
<keyword evidence="1" id="KW-1133">Transmembrane helix</keyword>
<gene>
    <name evidence="2" type="ORF">SAMN05216347_1126</name>
</gene>
<feature type="transmembrane region" description="Helical" evidence="1">
    <location>
        <begin position="49"/>
        <end position="72"/>
    </location>
</feature>
<evidence type="ECO:0000256" key="1">
    <source>
        <dbReference type="SAM" id="Phobius"/>
    </source>
</evidence>